<dbReference type="SUPFAM" id="SSF56219">
    <property type="entry name" value="DNase I-like"/>
    <property type="match status" value="1"/>
</dbReference>
<dbReference type="Proteomes" id="UP000828390">
    <property type="component" value="Unassembled WGS sequence"/>
</dbReference>
<accession>A0A9D4DYE0</accession>
<proteinExistence type="predicted"/>
<sequence>MNAKSKLWGNIVENMAGDILETFRTSNFIYLNDGIPTRRYSPSVIDMILVTPELVKNIPRWETLTQENVRSDHISLHVELEDGLQRYNNETIEKYLLNKTNWSRRNEITKERFGAWNVDIQLICK</sequence>
<name>A0A9D4DYE0_DREPO</name>
<organism evidence="2 3">
    <name type="scientific">Dreissena polymorpha</name>
    <name type="common">Zebra mussel</name>
    <name type="synonym">Mytilus polymorpha</name>
    <dbReference type="NCBI Taxonomy" id="45954"/>
    <lineage>
        <taxon>Eukaryota</taxon>
        <taxon>Metazoa</taxon>
        <taxon>Spiralia</taxon>
        <taxon>Lophotrochozoa</taxon>
        <taxon>Mollusca</taxon>
        <taxon>Bivalvia</taxon>
        <taxon>Autobranchia</taxon>
        <taxon>Heteroconchia</taxon>
        <taxon>Euheterodonta</taxon>
        <taxon>Imparidentia</taxon>
        <taxon>Neoheterodontei</taxon>
        <taxon>Myida</taxon>
        <taxon>Dreissenoidea</taxon>
        <taxon>Dreissenidae</taxon>
        <taxon>Dreissena</taxon>
    </lineage>
</organism>
<dbReference type="InterPro" id="IPR036691">
    <property type="entry name" value="Endo/exonu/phosph_ase_sf"/>
</dbReference>
<protein>
    <recommendedName>
        <fullName evidence="1">Endonuclease/exonuclease/phosphatase domain-containing protein</fullName>
    </recommendedName>
</protein>
<dbReference type="AlphaFoldDB" id="A0A9D4DYE0"/>
<reference evidence="2" key="2">
    <citation type="submission" date="2020-11" db="EMBL/GenBank/DDBJ databases">
        <authorList>
            <person name="McCartney M.A."/>
            <person name="Auch B."/>
            <person name="Kono T."/>
            <person name="Mallez S."/>
            <person name="Becker A."/>
            <person name="Gohl D.M."/>
            <person name="Silverstein K.A.T."/>
            <person name="Koren S."/>
            <person name="Bechman K.B."/>
            <person name="Herman A."/>
            <person name="Abrahante J.E."/>
            <person name="Garbe J."/>
        </authorList>
    </citation>
    <scope>NUCLEOTIDE SEQUENCE</scope>
    <source>
        <strain evidence="2">Duluth1</strain>
        <tissue evidence="2">Whole animal</tissue>
    </source>
</reference>
<dbReference type="EMBL" id="JAIWYP010000009">
    <property type="protein sequence ID" value="KAH3769090.1"/>
    <property type="molecule type" value="Genomic_DNA"/>
</dbReference>
<comment type="caution">
    <text evidence="2">The sequence shown here is derived from an EMBL/GenBank/DDBJ whole genome shotgun (WGS) entry which is preliminary data.</text>
</comment>
<dbReference type="InterPro" id="IPR005135">
    <property type="entry name" value="Endo/exonuclease/phosphatase"/>
</dbReference>
<dbReference type="GO" id="GO:0003824">
    <property type="term" value="F:catalytic activity"/>
    <property type="evidence" value="ECO:0007669"/>
    <property type="project" value="InterPro"/>
</dbReference>
<dbReference type="Pfam" id="PF14529">
    <property type="entry name" value="Exo_endo_phos_2"/>
    <property type="match status" value="1"/>
</dbReference>
<feature type="domain" description="Endonuclease/exonuclease/phosphatase" evidence="1">
    <location>
        <begin position="1"/>
        <end position="75"/>
    </location>
</feature>
<evidence type="ECO:0000313" key="2">
    <source>
        <dbReference type="EMBL" id="KAH3769090.1"/>
    </source>
</evidence>
<dbReference type="Gene3D" id="3.60.10.10">
    <property type="entry name" value="Endonuclease/exonuclease/phosphatase"/>
    <property type="match status" value="1"/>
</dbReference>
<reference evidence="2" key="1">
    <citation type="journal article" date="2019" name="bioRxiv">
        <title>The Genome of the Zebra Mussel, Dreissena polymorpha: A Resource for Invasive Species Research.</title>
        <authorList>
            <person name="McCartney M.A."/>
            <person name="Auch B."/>
            <person name="Kono T."/>
            <person name="Mallez S."/>
            <person name="Zhang Y."/>
            <person name="Obille A."/>
            <person name="Becker A."/>
            <person name="Abrahante J.E."/>
            <person name="Garbe J."/>
            <person name="Badalamenti J.P."/>
            <person name="Herman A."/>
            <person name="Mangelson H."/>
            <person name="Liachko I."/>
            <person name="Sullivan S."/>
            <person name="Sone E.D."/>
            <person name="Koren S."/>
            <person name="Silverstein K.A.T."/>
            <person name="Beckman K.B."/>
            <person name="Gohl D.M."/>
        </authorList>
    </citation>
    <scope>NUCLEOTIDE SEQUENCE</scope>
    <source>
        <strain evidence="2">Duluth1</strain>
        <tissue evidence="2">Whole animal</tissue>
    </source>
</reference>
<keyword evidence="3" id="KW-1185">Reference proteome</keyword>
<gene>
    <name evidence="2" type="ORF">DPMN_170337</name>
</gene>
<evidence type="ECO:0000313" key="3">
    <source>
        <dbReference type="Proteomes" id="UP000828390"/>
    </source>
</evidence>
<evidence type="ECO:0000259" key="1">
    <source>
        <dbReference type="Pfam" id="PF14529"/>
    </source>
</evidence>